<protein>
    <submittedName>
        <fullName evidence="1">Uncharacterized protein</fullName>
    </submittedName>
</protein>
<gene>
    <name evidence="1" type="ORF">QFC20_005394</name>
</gene>
<proteinExistence type="predicted"/>
<evidence type="ECO:0000313" key="2">
    <source>
        <dbReference type="Proteomes" id="UP001230649"/>
    </source>
</evidence>
<keyword evidence="2" id="KW-1185">Reference proteome</keyword>
<reference evidence="1" key="1">
    <citation type="submission" date="2023-04" db="EMBL/GenBank/DDBJ databases">
        <title>Draft Genome sequencing of Naganishia species isolated from polar environments using Oxford Nanopore Technology.</title>
        <authorList>
            <person name="Leo P."/>
            <person name="Venkateswaran K."/>
        </authorList>
    </citation>
    <scope>NUCLEOTIDE SEQUENCE</scope>
    <source>
        <strain evidence="1">MNA-CCFEE 5262</strain>
    </source>
</reference>
<sequence length="540" mass="58303">MSSTPARSLSASASESDEKDLQQFKNKDLPLDDVEAEIVSVTEPDLPQGRQLGLMSATFLMVNRMVGTGVFATTSTILSQSGSVGMSLIYWVIGAIIASAGYAVYAEFATAIPRNGGELNYLQQVYRKPKYLVGCVYGAQALLLGQAAGNAYTAGRYFLRAGGIIDNEWASRGIGVAVLVSALLIHGSLLKWGLRFLNVMGVFKVAILLLISFAGFAALAGRTRVEVPNNFLNAFDGTRNDMFGIASCIYNAGWSYVGYSNLMYAVSEVKAPIRTIKIAGPLAILSITILYILTQVAYFAAVPKEDILGSTQIIAALFFENMFGPSAAKALSVFVALSAVANVFSVIFSQGRLNQALGRDGLIPFSKVFASNRPFKAPLAGLSWHVLVTLIILLTPPAGDAYNFVLNLSSYPLNVVNAAVSFGLLATYIPVKHRPDWARSWNPPFRASLPVTVFFTLVSFFLVVIPWIPPNKPSEAVYVGGMWYAMAPAVSFGIFAAGALYWLITFWALPKFGGYRLVPTRGELSDGTVVQLFEKHPKAE</sequence>
<name>A0ACC2VNM1_9TREE</name>
<dbReference type="Proteomes" id="UP001230649">
    <property type="component" value="Unassembled WGS sequence"/>
</dbReference>
<evidence type="ECO:0000313" key="1">
    <source>
        <dbReference type="EMBL" id="KAJ9100701.1"/>
    </source>
</evidence>
<accession>A0ACC2VNM1</accession>
<comment type="caution">
    <text evidence="1">The sequence shown here is derived from an EMBL/GenBank/DDBJ whole genome shotgun (WGS) entry which is preliminary data.</text>
</comment>
<organism evidence="1 2">
    <name type="scientific">Naganishia adeliensis</name>
    <dbReference type="NCBI Taxonomy" id="92952"/>
    <lineage>
        <taxon>Eukaryota</taxon>
        <taxon>Fungi</taxon>
        <taxon>Dikarya</taxon>
        <taxon>Basidiomycota</taxon>
        <taxon>Agaricomycotina</taxon>
        <taxon>Tremellomycetes</taxon>
        <taxon>Filobasidiales</taxon>
        <taxon>Filobasidiaceae</taxon>
        <taxon>Naganishia</taxon>
    </lineage>
</organism>
<dbReference type="EMBL" id="JASBWS010000074">
    <property type="protein sequence ID" value="KAJ9100701.1"/>
    <property type="molecule type" value="Genomic_DNA"/>
</dbReference>